<reference evidence="2" key="1">
    <citation type="submission" date="2023-07" db="EMBL/GenBank/DDBJ databases">
        <authorList>
            <consortium name="CYATHOMIX"/>
        </authorList>
    </citation>
    <scope>NUCLEOTIDE SEQUENCE</scope>
    <source>
        <strain evidence="2">N/A</strain>
    </source>
</reference>
<proteinExistence type="predicted"/>
<dbReference type="AlphaFoldDB" id="A0AA36M9Y3"/>
<dbReference type="PANTHER" id="PTHR23022:SF135">
    <property type="entry name" value="SI:DKEY-77F5.3"/>
    <property type="match status" value="1"/>
</dbReference>
<dbReference type="Proteomes" id="UP001176961">
    <property type="component" value="Unassembled WGS sequence"/>
</dbReference>
<name>A0AA36M9Y3_CYLNA</name>
<dbReference type="Gene3D" id="3.30.420.10">
    <property type="entry name" value="Ribonuclease H-like superfamily/Ribonuclease H"/>
    <property type="match status" value="1"/>
</dbReference>
<dbReference type="EMBL" id="CATQJL010000305">
    <property type="protein sequence ID" value="CAJ0602032.1"/>
    <property type="molecule type" value="Genomic_DNA"/>
</dbReference>
<keyword evidence="3" id="KW-1185">Reference proteome</keyword>
<gene>
    <name evidence="2" type="ORF">CYNAS_LOCUS14015</name>
</gene>
<evidence type="ECO:0000313" key="2">
    <source>
        <dbReference type="EMBL" id="CAJ0602032.1"/>
    </source>
</evidence>
<evidence type="ECO:0000313" key="3">
    <source>
        <dbReference type="Proteomes" id="UP001176961"/>
    </source>
</evidence>
<comment type="caution">
    <text evidence="2">The sequence shown here is derived from an EMBL/GenBank/DDBJ whole genome shotgun (WGS) entry which is preliminary data.</text>
</comment>
<dbReference type="InterPro" id="IPR052338">
    <property type="entry name" value="Transposase_5"/>
</dbReference>
<organism evidence="2 3">
    <name type="scientific">Cylicocyclus nassatus</name>
    <name type="common">Nematode worm</name>
    <dbReference type="NCBI Taxonomy" id="53992"/>
    <lineage>
        <taxon>Eukaryota</taxon>
        <taxon>Metazoa</taxon>
        <taxon>Ecdysozoa</taxon>
        <taxon>Nematoda</taxon>
        <taxon>Chromadorea</taxon>
        <taxon>Rhabditida</taxon>
        <taxon>Rhabditina</taxon>
        <taxon>Rhabditomorpha</taxon>
        <taxon>Strongyloidea</taxon>
        <taxon>Strongylidae</taxon>
        <taxon>Cylicocyclus</taxon>
    </lineage>
</organism>
<accession>A0AA36M9Y3</accession>
<dbReference type="PANTHER" id="PTHR23022">
    <property type="entry name" value="TRANSPOSABLE ELEMENT-RELATED"/>
    <property type="match status" value="1"/>
</dbReference>
<feature type="domain" description="Tc1-like transposase DDE" evidence="1">
    <location>
        <begin position="12"/>
        <end position="149"/>
    </location>
</feature>
<dbReference type="Pfam" id="PF13358">
    <property type="entry name" value="DDE_3"/>
    <property type="match status" value="1"/>
</dbReference>
<sequence>MLDCNEDFDKWIFTDESTVQVDSVVKYCYVKKGDYFSRLKSRAKHPAKLHLWGGISMRGATELAIFPGEIRLDGEKYCKILERCLLRFNNDAYHGYGKLVQDNAPSHKSSYTLEKLKSWKVDVVEWPPESPDLNPIELIWGSMKGHIRNPAENGESDCLGWSQCQGIAVPILLATYIRLSQIYSSQVYSLSHFASNECIISPFRSSPCRNCRYHHRSLMDLKTALVELKAFSYCVLQRWLSLWGGKEIVQTTVSFNSRNDVVLSDAVPRSPLCPPISTLPRLLHLNSFCLIMQSLVCPSVIHR</sequence>
<dbReference type="InterPro" id="IPR036397">
    <property type="entry name" value="RNaseH_sf"/>
</dbReference>
<evidence type="ECO:0000259" key="1">
    <source>
        <dbReference type="Pfam" id="PF13358"/>
    </source>
</evidence>
<protein>
    <recommendedName>
        <fullName evidence="1">Tc1-like transposase DDE domain-containing protein</fullName>
    </recommendedName>
</protein>
<dbReference type="InterPro" id="IPR038717">
    <property type="entry name" value="Tc1-like_DDE_dom"/>
</dbReference>
<dbReference type="GO" id="GO:0003676">
    <property type="term" value="F:nucleic acid binding"/>
    <property type="evidence" value="ECO:0007669"/>
    <property type="project" value="InterPro"/>
</dbReference>